<keyword evidence="2" id="KW-0812">Transmembrane</keyword>
<evidence type="ECO:0000313" key="5">
    <source>
        <dbReference type="Proteomes" id="UP000652681"/>
    </source>
</evidence>
<sequence length="471" mass="50161">MNQDQHLQHLFDLARTEPVETSASDVHKWMGMTLFMSVLAHLLSSLKISFTKSVIMYTSIASVIGIGATALILSQPKTSIPEEKITVSETPTVFSVNETLDAPETETAASIGLSSDTSSEQVDKNGFVLSELTEEVSMMPELPIETPAPIEKTIELQRELPEKKQTISISGAENTLPAFNKISTGGVFKLVLIQGDSYSYKTTGNYTADDFKLTVDEKTKELHISYCHQEKTVKKKGKNTVINTTNDGDLTLYLTFKSLEKLSVNGIVKVTAQTDIVSEELKLSIGGTSLMELPVKATTLDVQATGATKSNLSLTVQSLNLTISGTSNASFSGTLNNLDANLSGASHGKFNDKLQLEKTLIALSGTSNLELSATTTESVKLNLSGASRLSVNGSAKKAEIYLSGTSAVKAEKFSANDVKAQADGASSLAITVNEKAHLRASGTSQMKIGGKPSNYDASTTGAATIKKTEGE</sequence>
<keyword evidence="2" id="KW-0472">Membrane</keyword>
<feature type="transmembrane region" description="Helical" evidence="2">
    <location>
        <begin position="26"/>
        <end position="43"/>
    </location>
</feature>
<dbReference type="Gene3D" id="2.160.20.120">
    <property type="match status" value="2"/>
</dbReference>
<evidence type="ECO:0000256" key="2">
    <source>
        <dbReference type="SAM" id="Phobius"/>
    </source>
</evidence>
<dbReference type="RefSeq" id="WP_216713544.1">
    <property type="nucleotide sequence ID" value="NZ_JACVEL010000002.1"/>
</dbReference>
<feature type="domain" description="Putative auto-transporter adhesin head GIN" evidence="3">
    <location>
        <begin position="341"/>
        <end position="452"/>
    </location>
</feature>
<dbReference type="AlphaFoldDB" id="A0A8J6P4N2"/>
<comment type="caution">
    <text evidence="4">The sequence shown here is derived from an EMBL/GenBank/DDBJ whole genome shotgun (WGS) entry which is preliminary data.</text>
</comment>
<name>A0A8J6P4N2_9FLAO</name>
<keyword evidence="2" id="KW-1133">Transmembrane helix</keyword>
<dbReference type="Pfam" id="PF10988">
    <property type="entry name" value="DUF2807"/>
    <property type="match status" value="1"/>
</dbReference>
<organism evidence="4 5">
    <name type="scientific">Taishania pollutisoli</name>
    <dbReference type="NCBI Taxonomy" id="2766479"/>
    <lineage>
        <taxon>Bacteria</taxon>
        <taxon>Pseudomonadati</taxon>
        <taxon>Bacteroidota</taxon>
        <taxon>Flavobacteriia</taxon>
        <taxon>Flavobacteriales</taxon>
        <taxon>Crocinitomicaceae</taxon>
        <taxon>Taishania</taxon>
    </lineage>
</organism>
<keyword evidence="5" id="KW-1185">Reference proteome</keyword>
<proteinExistence type="predicted"/>
<dbReference type="InterPro" id="IPR021255">
    <property type="entry name" value="DUF2807"/>
</dbReference>
<evidence type="ECO:0000259" key="3">
    <source>
        <dbReference type="Pfam" id="PF10988"/>
    </source>
</evidence>
<accession>A0A8J6P4N2</accession>
<protein>
    <submittedName>
        <fullName evidence="4">DUF2807 domain-containing protein</fullName>
    </submittedName>
</protein>
<evidence type="ECO:0000313" key="4">
    <source>
        <dbReference type="EMBL" id="MBC9811567.1"/>
    </source>
</evidence>
<evidence type="ECO:0000256" key="1">
    <source>
        <dbReference type="SAM" id="MobiDB-lite"/>
    </source>
</evidence>
<dbReference type="EMBL" id="JACVEL010000002">
    <property type="protein sequence ID" value="MBC9811567.1"/>
    <property type="molecule type" value="Genomic_DNA"/>
</dbReference>
<feature type="transmembrane region" description="Helical" evidence="2">
    <location>
        <begin position="55"/>
        <end position="73"/>
    </location>
</feature>
<feature type="region of interest" description="Disordered" evidence="1">
    <location>
        <begin position="441"/>
        <end position="471"/>
    </location>
</feature>
<dbReference type="Proteomes" id="UP000652681">
    <property type="component" value="Unassembled WGS sequence"/>
</dbReference>
<gene>
    <name evidence="4" type="ORF">H9Y05_03680</name>
</gene>
<reference evidence="4" key="1">
    <citation type="submission" date="2020-09" db="EMBL/GenBank/DDBJ databases">
        <title>Taishania pollutisoli gen. nov., sp. nov., Isolated from Tetrabromobisphenol A-Contaminated Soil.</title>
        <authorList>
            <person name="Chen Q."/>
        </authorList>
    </citation>
    <scope>NUCLEOTIDE SEQUENCE</scope>
    <source>
        <strain evidence="4">CZZ-1</strain>
    </source>
</reference>